<feature type="repeat" description="ANK" evidence="3">
    <location>
        <begin position="250"/>
        <end position="282"/>
    </location>
</feature>
<dbReference type="InterPro" id="IPR036770">
    <property type="entry name" value="Ankyrin_rpt-contain_sf"/>
</dbReference>
<feature type="compositionally biased region" description="Acidic residues" evidence="4">
    <location>
        <begin position="436"/>
        <end position="478"/>
    </location>
</feature>
<dbReference type="PROSITE" id="PS50297">
    <property type="entry name" value="ANK_REP_REGION"/>
    <property type="match status" value="3"/>
</dbReference>
<reference evidence="5" key="1">
    <citation type="submission" date="2014-11" db="EMBL/GenBank/DDBJ databases">
        <authorList>
            <person name="Otto D Thomas"/>
            <person name="Naeem Raeece"/>
        </authorList>
    </citation>
    <scope>NUCLEOTIDE SEQUENCE</scope>
</reference>
<keyword evidence="2 3" id="KW-0040">ANK repeat</keyword>
<dbReference type="Pfam" id="PF12796">
    <property type="entry name" value="Ank_2"/>
    <property type="match status" value="2"/>
</dbReference>
<dbReference type="VEuPathDB" id="CryptoDB:Cvel_3829"/>
<organism evidence="5">
    <name type="scientific">Chromera velia CCMP2878</name>
    <dbReference type="NCBI Taxonomy" id="1169474"/>
    <lineage>
        <taxon>Eukaryota</taxon>
        <taxon>Sar</taxon>
        <taxon>Alveolata</taxon>
        <taxon>Colpodellida</taxon>
        <taxon>Chromeraceae</taxon>
        <taxon>Chromera</taxon>
    </lineage>
</organism>
<evidence type="ECO:0000256" key="1">
    <source>
        <dbReference type="ARBA" id="ARBA00022737"/>
    </source>
</evidence>
<protein>
    <submittedName>
        <fullName evidence="5">Uncharacterized protein</fullName>
    </submittedName>
</protein>
<dbReference type="Gene3D" id="1.25.40.20">
    <property type="entry name" value="Ankyrin repeat-containing domain"/>
    <property type="match status" value="1"/>
</dbReference>
<gene>
    <name evidence="5" type="ORF">Cvel_3829</name>
</gene>
<feature type="region of interest" description="Disordered" evidence="4">
    <location>
        <begin position="435"/>
        <end position="484"/>
    </location>
</feature>
<dbReference type="PhylomeDB" id="A0A0G4FXP6"/>
<feature type="repeat" description="ANK" evidence="3">
    <location>
        <begin position="217"/>
        <end position="249"/>
    </location>
</feature>
<dbReference type="SUPFAM" id="SSF48403">
    <property type="entry name" value="Ankyrin repeat"/>
    <property type="match status" value="1"/>
</dbReference>
<evidence type="ECO:0000256" key="3">
    <source>
        <dbReference type="PROSITE-ProRule" id="PRU00023"/>
    </source>
</evidence>
<evidence type="ECO:0000256" key="4">
    <source>
        <dbReference type="SAM" id="MobiDB-lite"/>
    </source>
</evidence>
<dbReference type="InterPro" id="IPR051637">
    <property type="entry name" value="Ank_repeat_dom-contain_49"/>
</dbReference>
<accession>A0A0G4FXP6</accession>
<evidence type="ECO:0000313" key="5">
    <source>
        <dbReference type="EMBL" id="CEM19636.1"/>
    </source>
</evidence>
<dbReference type="SMART" id="SM00248">
    <property type="entry name" value="ANK"/>
    <property type="match status" value="7"/>
</dbReference>
<keyword evidence="1" id="KW-0677">Repeat</keyword>
<dbReference type="PROSITE" id="PS50088">
    <property type="entry name" value="ANK_REPEAT"/>
    <property type="match status" value="6"/>
</dbReference>
<evidence type="ECO:0000256" key="2">
    <source>
        <dbReference type="ARBA" id="ARBA00023043"/>
    </source>
</evidence>
<feature type="repeat" description="ANK" evidence="3">
    <location>
        <begin position="325"/>
        <end position="357"/>
    </location>
</feature>
<sequence length="762" mass="82508">MVDSIREKRKVLMKVVSKSLGVDVPSSSTTRVSEALRAETQAESLPHRVAVALSSLRDLSTGGLQSLKKAVNACLQQIESEYFDMKLPALFSSEVGGVIRSFQAVDAEKLGHAAIAAVGGGEESLEDLALLLRVGADLEGLVSGCTALMRAVSAGNVQVVEMLVRAGADLETRGGGRGNEGFTALVYGITCTAPQLRAPIIRFLVSAGANVNAQNQNGRNVLMHVVYSGSLEIFDFLLSSGADPRAETESKYPLLHNAVMGGHRAIVERVLDLGVDVELRDQYGTTPFHLTVGVSQGTQVYGHPDVAELLLSRGADVNAADDQQEGSTLIHHAASLGCPGVLTVALDSGADVHVRDHYGLTALHWCTCNRANHEGEPLDVVPERKLLCAQLLVERGVDPSAEDNAGRTALSYAEVGPEADFPLRDFLAGLQQPQVEVEEDKQEEEKEEEEEEGEEREDEEEDDGEEKGEEVEEGDEAGEQGATGAGDAVAGIDLLHQFPETKRQEILSAINRFKITGAQKFQGWSMVKAKADALYPKLKADLETFDNIPPKVMAAVLDNLDGTVSETKVYEGCNIDPKKNDSEPDSAEGNMYKLWYCVQRHENACNECPTVSVAMLVFGVSFSDLRNGRYEYVDVPVYADQKVIQTRGFLWMRQTVETVQRVQVGTETVRRPVGDGFSAEEIGKLMQWMEVQVCEEAAARSAPLPRPLTVNNAERIMDVTDADTDTNDRQSRGRSRRKRTSAAQLITLSAVLGGAATMSIVA</sequence>
<feature type="repeat" description="ANK" evidence="3">
    <location>
        <begin position="143"/>
        <end position="175"/>
    </location>
</feature>
<dbReference type="PRINTS" id="PR01415">
    <property type="entry name" value="ANKYRIN"/>
</dbReference>
<dbReference type="AlphaFoldDB" id="A0A0G4FXP6"/>
<name>A0A0G4FXP6_9ALVE</name>
<dbReference type="PANTHER" id="PTHR24180">
    <property type="entry name" value="CYCLIN-DEPENDENT KINASE INHIBITOR 2C-RELATED"/>
    <property type="match status" value="1"/>
</dbReference>
<proteinExistence type="predicted"/>
<feature type="repeat" description="ANK" evidence="3">
    <location>
        <begin position="283"/>
        <end position="322"/>
    </location>
</feature>
<dbReference type="EMBL" id="CDMZ01000695">
    <property type="protein sequence ID" value="CEM19636.1"/>
    <property type="molecule type" value="Genomic_DNA"/>
</dbReference>
<dbReference type="PANTHER" id="PTHR24180:SF45">
    <property type="entry name" value="POLY [ADP-RIBOSE] POLYMERASE TANKYRASE"/>
    <property type="match status" value="1"/>
</dbReference>
<feature type="repeat" description="ANK" evidence="3">
    <location>
        <begin position="180"/>
        <end position="216"/>
    </location>
</feature>
<feature type="region of interest" description="Disordered" evidence="4">
    <location>
        <begin position="715"/>
        <end position="740"/>
    </location>
</feature>
<dbReference type="Pfam" id="PF13637">
    <property type="entry name" value="Ank_4"/>
    <property type="match status" value="1"/>
</dbReference>
<dbReference type="InterPro" id="IPR002110">
    <property type="entry name" value="Ankyrin_rpt"/>
</dbReference>